<evidence type="ECO:0000313" key="1">
    <source>
        <dbReference type="EMBL" id="SMC57813.1"/>
    </source>
</evidence>
<dbReference type="Gene3D" id="1.25.40.390">
    <property type="match status" value="1"/>
</dbReference>
<evidence type="ECO:0000313" key="2">
    <source>
        <dbReference type="Proteomes" id="UP000192678"/>
    </source>
</evidence>
<proteinExistence type="predicted"/>
<name>A0A1W2AB47_9SPHI</name>
<dbReference type="EMBL" id="FWYB01000001">
    <property type="protein sequence ID" value="SMC57813.1"/>
    <property type="molecule type" value="Genomic_DNA"/>
</dbReference>
<accession>A0A1W2AB47</accession>
<dbReference type="Proteomes" id="UP000192678">
    <property type="component" value="Unassembled WGS sequence"/>
</dbReference>
<dbReference type="RefSeq" id="WP_084286971.1">
    <property type="nucleotide sequence ID" value="NZ_FWYB01000001.1"/>
</dbReference>
<dbReference type="STRING" id="475255.SAMN04488101_101397"/>
<reference evidence="1 2" key="1">
    <citation type="submission" date="2017-04" db="EMBL/GenBank/DDBJ databases">
        <authorList>
            <person name="Afonso C.L."/>
            <person name="Miller P.J."/>
            <person name="Scott M.A."/>
            <person name="Spackman E."/>
            <person name="Goraichik I."/>
            <person name="Dimitrov K.M."/>
            <person name="Suarez D.L."/>
            <person name="Swayne D.E."/>
        </authorList>
    </citation>
    <scope>NUCLEOTIDE SEQUENCE [LARGE SCALE GENOMIC DNA]</scope>
    <source>
        <strain evidence="1 2">DSM 19625</strain>
    </source>
</reference>
<dbReference type="InterPro" id="IPR011990">
    <property type="entry name" value="TPR-like_helical_dom_sf"/>
</dbReference>
<organism evidence="1 2">
    <name type="scientific">Pedobacter nyackensis</name>
    <dbReference type="NCBI Taxonomy" id="475255"/>
    <lineage>
        <taxon>Bacteria</taxon>
        <taxon>Pseudomonadati</taxon>
        <taxon>Bacteroidota</taxon>
        <taxon>Sphingobacteriia</taxon>
        <taxon>Sphingobacteriales</taxon>
        <taxon>Sphingobacteriaceae</taxon>
        <taxon>Pedobacter</taxon>
    </lineage>
</organism>
<dbReference type="PROSITE" id="PS51257">
    <property type="entry name" value="PROKAR_LIPOPROTEIN"/>
    <property type="match status" value="1"/>
</dbReference>
<keyword evidence="2" id="KW-1185">Reference proteome</keyword>
<dbReference type="OrthoDB" id="9766256at2"/>
<sequence length="496" mass="55482">MKTFIAKSIVLLITINLASGCKDFDDLRLNPNNPNKVPPSLLFTGAIPTPTSSFVDDYIFAQYHLWSSTDNTAAVNYRFGSTTFSYATLRNIDKMEQESVVTNAPVYAIMAKFLRAYYYVEMTKRLGDIPLSEAMKGAAIPQPKYDTQKSVYLQCLNWLNQANNELGAYISSHPGETIPGDFYYGGDLKKWQKAINAYTIRVLISLTKKADDADLKVKERFATIVNAPAQYPLMASSTDNMQISHRDEEGFRASYNPSAATYRASVVLADTYVDLLKSYLDPRLQKVADPTPKALAANPTNETAVREDFNSYKGADISASGATNVSRKLNGDLSLPNEKRYWNFIGQPSILIGYIEQELNIAEAAHLGWIATGAKTHYDNGVKASMDFYTVDINLANDYVTNKAPYITGAAGLTRIHQQMYLALAENSGWESFFMTRRTGVPAYKFSTENSVTKIPVRWAYPSAEDTDNRQNYRATLRSQFGAEVDDRDQVMWLLK</sequence>
<dbReference type="SUPFAM" id="SSF48452">
    <property type="entry name" value="TPR-like"/>
    <property type="match status" value="1"/>
</dbReference>
<gene>
    <name evidence="1" type="ORF">SAMN04488101_101397</name>
</gene>
<dbReference type="InterPro" id="IPR041662">
    <property type="entry name" value="SusD-like_2"/>
</dbReference>
<protein>
    <submittedName>
        <fullName evidence="1">Starch-binding associating with outer membrane</fullName>
    </submittedName>
</protein>
<dbReference type="Pfam" id="PF12771">
    <property type="entry name" value="SusD-like_2"/>
    <property type="match status" value="1"/>
</dbReference>
<dbReference type="AlphaFoldDB" id="A0A1W2AB47"/>